<dbReference type="EMBL" id="JBHSGI010000009">
    <property type="protein sequence ID" value="MFC4669228.1"/>
    <property type="molecule type" value="Genomic_DNA"/>
</dbReference>
<feature type="signal peptide" evidence="3">
    <location>
        <begin position="1"/>
        <end position="23"/>
    </location>
</feature>
<keyword evidence="6" id="KW-1185">Reference proteome</keyword>
<reference evidence="6" key="1">
    <citation type="journal article" date="2019" name="Int. J. Syst. Evol. Microbiol.">
        <title>The Global Catalogue of Microorganisms (GCM) 10K type strain sequencing project: providing services to taxonomists for standard genome sequencing and annotation.</title>
        <authorList>
            <consortium name="The Broad Institute Genomics Platform"/>
            <consortium name="The Broad Institute Genome Sequencing Center for Infectious Disease"/>
            <person name="Wu L."/>
            <person name="Ma J."/>
        </authorList>
    </citation>
    <scope>NUCLEOTIDE SEQUENCE [LARGE SCALE GENOMIC DNA]</scope>
    <source>
        <strain evidence="6">CGMCC 4.7283</strain>
    </source>
</reference>
<proteinExistence type="predicted"/>
<keyword evidence="1 3" id="KW-0732">Signal</keyword>
<dbReference type="InterPro" id="IPR006665">
    <property type="entry name" value="OmpA-like"/>
</dbReference>
<dbReference type="Gene3D" id="3.30.1330.60">
    <property type="entry name" value="OmpA-like domain"/>
    <property type="match status" value="1"/>
</dbReference>
<evidence type="ECO:0000313" key="5">
    <source>
        <dbReference type="EMBL" id="MFC4669228.1"/>
    </source>
</evidence>
<dbReference type="Pfam" id="PF00691">
    <property type="entry name" value="OmpA"/>
    <property type="match status" value="1"/>
</dbReference>
<keyword evidence="2" id="KW-0472">Membrane</keyword>
<dbReference type="PANTHER" id="PTHR30570">
    <property type="entry name" value="PERIPLASMIC PHOSPHATE BINDING COMPONENT OF PHOSPHATE ABC TRANSPORTER"/>
    <property type="match status" value="1"/>
</dbReference>
<comment type="caution">
    <text evidence="5">The sequence shown here is derived from an EMBL/GenBank/DDBJ whole genome shotgun (WGS) entry which is preliminary data.</text>
</comment>
<dbReference type="SUPFAM" id="SSF53850">
    <property type="entry name" value="Periplasmic binding protein-like II"/>
    <property type="match status" value="1"/>
</dbReference>
<protein>
    <submittedName>
        <fullName evidence="5">Phosphate ABC transporter substrate-binding/OmpA family protein</fullName>
    </submittedName>
</protein>
<dbReference type="SUPFAM" id="SSF103088">
    <property type="entry name" value="OmpA-like"/>
    <property type="match status" value="1"/>
</dbReference>
<name>A0ABV9KGS6_9RHOB</name>
<organism evidence="5 6">
    <name type="scientific">Seohaeicola nanhaiensis</name>
    <dbReference type="NCBI Taxonomy" id="1387282"/>
    <lineage>
        <taxon>Bacteria</taxon>
        <taxon>Pseudomonadati</taxon>
        <taxon>Pseudomonadota</taxon>
        <taxon>Alphaproteobacteria</taxon>
        <taxon>Rhodobacterales</taxon>
        <taxon>Roseobacteraceae</taxon>
        <taxon>Seohaeicola</taxon>
    </lineage>
</organism>
<feature type="domain" description="OmpA-like" evidence="4">
    <location>
        <begin position="399"/>
        <end position="519"/>
    </location>
</feature>
<dbReference type="Gene3D" id="3.40.190.10">
    <property type="entry name" value="Periplasmic binding protein-like II"/>
    <property type="match status" value="2"/>
</dbReference>
<dbReference type="Proteomes" id="UP001595973">
    <property type="component" value="Unassembled WGS sequence"/>
</dbReference>
<evidence type="ECO:0000256" key="1">
    <source>
        <dbReference type="ARBA" id="ARBA00022729"/>
    </source>
</evidence>
<evidence type="ECO:0000256" key="2">
    <source>
        <dbReference type="PROSITE-ProRule" id="PRU00473"/>
    </source>
</evidence>
<dbReference type="RefSeq" id="WP_380717638.1">
    <property type="nucleotide sequence ID" value="NZ_JBHSGI010000009.1"/>
</dbReference>
<dbReference type="CDD" id="cd07185">
    <property type="entry name" value="OmpA_C-like"/>
    <property type="match status" value="1"/>
</dbReference>
<dbReference type="InterPro" id="IPR050811">
    <property type="entry name" value="Phosphate_ABC_transporter"/>
</dbReference>
<dbReference type="PANTHER" id="PTHR30570:SF1">
    <property type="entry name" value="PHOSPHATE-BINDING PROTEIN PSTS"/>
    <property type="match status" value="1"/>
</dbReference>
<sequence length="519" mass="55243">MKKWCAAGLAALFVFCSALVAAAQDVTLTSHDGSIEVTGTLLGFDGEFYRVATQFGPLTVDGSGVSCDGPGCPNLSDYVAELLFSGSSTMAEVLLPALVEGFALRSGYQAERQEIDDSHFQYELKSPESGRTLGRFIFRVTNTDEGFADLLADEADLVMALREIRPAERARAIEAGMGDLTQPGRARVVALDAMVPVVAPDNPVHEISAAQLAQVFSGQIVNWTDLGGPDAPIALHLSAEGSGLAQIAEDTLLRPGRLRLAEGVMRHAPTRGLVEAVMKDPFGIGLASLAESGEARVLPLTGGCGFALAATRRSIKTEDYPLTAPMFLYQPARRLPKMGRAFLAYVGSPLAQIVIRRAGFVDQATEVIGLGLQGDRLANAILTAGEEVSLDELQRMVGVLKPMSRLSLSFRFEPGSARPDAQSRTNILLLAEAIESGQFDANALSFIGFSDGDGPAGSNMRIARARAEAVRNAVVKAAQAATPGKITTHVEAFGEALPMACDDSDWGRKVNRRVEVWVR</sequence>
<evidence type="ECO:0000256" key="3">
    <source>
        <dbReference type="SAM" id="SignalP"/>
    </source>
</evidence>
<feature type="chain" id="PRO_5047185564" evidence="3">
    <location>
        <begin position="24"/>
        <end position="519"/>
    </location>
</feature>
<dbReference type="PROSITE" id="PS51123">
    <property type="entry name" value="OMPA_2"/>
    <property type="match status" value="1"/>
</dbReference>
<accession>A0ABV9KGS6</accession>
<dbReference type="Pfam" id="PF12849">
    <property type="entry name" value="PBP_like_2"/>
    <property type="match status" value="1"/>
</dbReference>
<dbReference type="InterPro" id="IPR036737">
    <property type="entry name" value="OmpA-like_sf"/>
</dbReference>
<evidence type="ECO:0000259" key="4">
    <source>
        <dbReference type="PROSITE" id="PS51123"/>
    </source>
</evidence>
<evidence type="ECO:0000313" key="6">
    <source>
        <dbReference type="Proteomes" id="UP001595973"/>
    </source>
</evidence>
<gene>
    <name evidence="5" type="ORF">ACFO5X_11735</name>
</gene>
<dbReference type="InterPro" id="IPR024370">
    <property type="entry name" value="PBP_domain"/>
</dbReference>